<proteinExistence type="predicted"/>
<dbReference type="SUPFAM" id="SSF52833">
    <property type="entry name" value="Thioredoxin-like"/>
    <property type="match status" value="1"/>
</dbReference>
<dbReference type="PANTHER" id="PTHR45669:SF12">
    <property type="entry name" value="EMB|CAB85507.1"/>
    <property type="match status" value="1"/>
</dbReference>
<evidence type="ECO:0000256" key="1">
    <source>
        <dbReference type="SAM" id="MobiDB-lite"/>
    </source>
</evidence>
<feature type="compositionally biased region" description="Basic and acidic residues" evidence="1">
    <location>
        <begin position="63"/>
        <end position="81"/>
    </location>
</feature>
<dbReference type="PROSITE" id="PS51354">
    <property type="entry name" value="GLUTAREDOXIN_2"/>
    <property type="match status" value="1"/>
</dbReference>
<feature type="domain" description="Glutaredoxin" evidence="2">
    <location>
        <begin position="269"/>
        <end position="336"/>
    </location>
</feature>
<evidence type="ECO:0000313" key="3">
    <source>
        <dbReference type="EMBL" id="KAF2289724.1"/>
    </source>
</evidence>
<organism evidence="3 4">
    <name type="scientific">Hevea brasiliensis</name>
    <name type="common">Para rubber tree</name>
    <name type="synonym">Siphonia brasiliensis</name>
    <dbReference type="NCBI Taxonomy" id="3981"/>
    <lineage>
        <taxon>Eukaryota</taxon>
        <taxon>Viridiplantae</taxon>
        <taxon>Streptophyta</taxon>
        <taxon>Embryophyta</taxon>
        <taxon>Tracheophyta</taxon>
        <taxon>Spermatophyta</taxon>
        <taxon>Magnoliopsida</taxon>
        <taxon>eudicotyledons</taxon>
        <taxon>Gunneridae</taxon>
        <taxon>Pentapetalae</taxon>
        <taxon>rosids</taxon>
        <taxon>fabids</taxon>
        <taxon>Malpighiales</taxon>
        <taxon>Euphorbiaceae</taxon>
        <taxon>Crotonoideae</taxon>
        <taxon>Micrandreae</taxon>
        <taxon>Hevea</taxon>
    </lineage>
</organism>
<sequence length="412" mass="45798">MGCVSSKLFRKQLHQDIIVNNGGRECVNHVVSLTSSTYGALKLDFNEKRQQKQDAAAEEEEPSKEIVSEGKKMQQRSPPREELEVINTWELMEDLEDGGVPVSNHPKKSPKSRALLRGFADMDARSPLQFLNQIGSPRKARTFGGKENKVKRVSEFSPRPVLKANKSSGPSSKAVLRLSYPVKGSPVRAKTENAGCDDSEVSSRRRSFSPLFDPELVALYEKELSEEEGQIKRIISLTPRPQKSKNARELGSILHSFEQKCPPGGDNAVVVYTTTLRGIRKTFEDCNTVRSIIDSYHIHMIERDISMDSGFKEEIRGLMGTKEVKVPLVFVRGRLIGGADQVVKLEEEGKLGILFDGIPRGLAGVCQVCAGLRFVMCVECKGSCKILNQEQKKMVRCGECNENGLIRCPICC</sequence>
<gene>
    <name evidence="3" type="ORF">GH714_038218</name>
</gene>
<evidence type="ECO:0000259" key="2">
    <source>
        <dbReference type="Pfam" id="PF00462"/>
    </source>
</evidence>
<dbReference type="PANTHER" id="PTHR45669">
    <property type="entry name" value="GLUTAREDOXIN DOMAIN-CONTAINING CYSTEINE-RICH PROTEIN CG12206-RELATED"/>
    <property type="match status" value="1"/>
</dbReference>
<dbReference type="Pfam" id="PF23733">
    <property type="entry name" value="GRXCR1-2_C"/>
    <property type="match status" value="1"/>
</dbReference>
<dbReference type="InterPro" id="IPR036249">
    <property type="entry name" value="Thioredoxin-like_sf"/>
</dbReference>
<dbReference type="EMBL" id="JAAGAX010000016">
    <property type="protein sequence ID" value="KAF2289724.1"/>
    <property type="molecule type" value="Genomic_DNA"/>
</dbReference>
<protein>
    <recommendedName>
        <fullName evidence="2">Glutaredoxin domain-containing protein</fullName>
    </recommendedName>
</protein>
<dbReference type="CDD" id="cd03031">
    <property type="entry name" value="GRX_GRX_like"/>
    <property type="match status" value="1"/>
</dbReference>
<dbReference type="AlphaFoldDB" id="A0A6A6KML7"/>
<dbReference type="Pfam" id="PF00462">
    <property type="entry name" value="Glutaredoxin"/>
    <property type="match status" value="1"/>
</dbReference>
<dbReference type="Gene3D" id="3.40.30.10">
    <property type="entry name" value="Glutaredoxin"/>
    <property type="match status" value="1"/>
</dbReference>
<accession>A0A6A6KML7</accession>
<comment type="caution">
    <text evidence="3">The sequence shown here is derived from an EMBL/GenBank/DDBJ whole genome shotgun (WGS) entry which is preliminary data.</text>
</comment>
<keyword evidence="4" id="KW-1185">Reference proteome</keyword>
<dbReference type="Proteomes" id="UP000467840">
    <property type="component" value="Chromosome 8"/>
</dbReference>
<dbReference type="InterPro" id="IPR002109">
    <property type="entry name" value="Glutaredoxin"/>
</dbReference>
<reference evidence="3 4" key="1">
    <citation type="journal article" date="2020" name="Mol. Plant">
        <title>The Chromosome-Based Rubber Tree Genome Provides New Insights into Spurge Genome Evolution and Rubber Biosynthesis.</title>
        <authorList>
            <person name="Liu J."/>
            <person name="Shi C."/>
            <person name="Shi C.C."/>
            <person name="Li W."/>
            <person name="Zhang Q.J."/>
            <person name="Zhang Y."/>
            <person name="Li K."/>
            <person name="Lu H.F."/>
            <person name="Shi C."/>
            <person name="Zhu S.T."/>
            <person name="Xiao Z.Y."/>
            <person name="Nan H."/>
            <person name="Yue Y."/>
            <person name="Zhu X.G."/>
            <person name="Wu Y."/>
            <person name="Hong X.N."/>
            <person name="Fan G.Y."/>
            <person name="Tong Y."/>
            <person name="Zhang D."/>
            <person name="Mao C.L."/>
            <person name="Liu Y.L."/>
            <person name="Hao S.J."/>
            <person name="Liu W.Q."/>
            <person name="Lv M.Q."/>
            <person name="Zhang H.B."/>
            <person name="Liu Y."/>
            <person name="Hu-Tang G.R."/>
            <person name="Wang J.P."/>
            <person name="Wang J.H."/>
            <person name="Sun Y.H."/>
            <person name="Ni S.B."/>
            <person name="Chen W.B."/>
            <person name="Zhang X.C."/>
            <person name="Jiao Y.N."/>
            <person name="Eichler E.E."/>
            <person name="Li G.H."/>
            <person name="Liu X."/>
            <person name="Gao L.Z."/>
        </authorList>
    </citation>
    <scope>NUCLEOTIDE SEQUENCE [LARGE SCALE GENOMIC DNA]</scope>
    <source>
        <strain evidence="4">cv. GT1</strain>
        <tissue evidence="3">Leaf</tissue>
    </source>
</reference>
<name>A0A6A6KML7_HEVBR</name>
<evidence type="ECO:0000313" key="4">
    <source>
        <dbReference type="Proteomes" id="UP000467840"/>
    </source>
</evidence>
<feature type="region of interest" description="Disordered" evidence="1">
    <location>
        <begin position="49"/>
        <end position="81"/>
    </location>
</feature>